<protein>
    <submittedName>
        <fullName evidence="3">Bifunctional YncE family protein/alkaline phosphatase family protein</fullName>
    </submittedName>
</protein>
<keyword evidence="4" id="KW-1185">Reference proteome</keyword>
<dbReference type="PANTHER" id="PTHR47197">
    <property type="entry name" value="PROTEIN NIRF"/>
    <property type="match status" value="1"/>
</dbReference>
<reference evidence="3 4" key="1">
    <citation type="journal article" date="2013" name="J. Microbiol.">
        <title>Mucilaginibacter ginsenosidivorax sp. nov., with ginsenoside converting activity isolated from sediment.</title>
        <authorList>
            <person name="Kim J.K."/>
            <person name="Choi T.E."/>
            <person name="Liu Q.M."/>
            <person name="Park H.Y."/>
            <person name="Yi T.H."/>
            <person name="Yoon M.H."/>
            <person name="Kim S.C."/>
            <person name="Im W.T."/>
        </authorList>
    </citation>
    <scope>NUCLEOTIDE SEQUENCE [LARGE SCALE GENOMIC DNA]</scope>
    <source>
        <strain evidence="3 4">KHI28</strain>
    </source>
</reference>
<feature type="signal peptide" evidence="2">
    <location>
        <begin position="1"/>
        <end position="18"/>
    </location>
</feature>
<keyword evidence="1" id="KW-0378">Hydrolase</keyword>
<keyword evidence="2" id="KW-0732">Signal</keyword>
<dbReference type="SUPFAM" id="SSF50974">
    <property type="entry name" value="Nitrous oxide reductase, N-terminal domain"/>
    <property type="match status" value="1"/>
</dbReference>
<dbReference type="EMBL" id="CP042437">
    <property type="protein sequence ID" value="QEC75164.1"/>
    <property type="molecule type" value="Genomic_DNA"/>
</dbReference>
<evidence type="ECO:0000313" key="4">
    <source>
        <dbReference type="Proteomes" id="UP000321362"/>
    </source>
</evidence>
<dbReference type="Pfam" id="PF04185">
    <property type="entry name" value="Phosphoesterase"/>
    <property type="match status" value="1"/>
</dbReference>
<dbReference type="Gene3D" id="2.130.10.10">
    <property type="entry name" value="YVTN repeat-like/Quinoprotein amine dehydrogenase"/>
    <property type="match status" value="2"/>
</dbReference>
<dbReference type="InterPro" id="IPR011045">
    <property type="entry name" value="N2O_reductase_N"/>
</dbReference>
<sequence length="903" mass="99171">MKISTLSFCVLIIGVVSACHSVITDSTGGSQEQTDMHSTYDDSTLNNKILPVMMPYNRLIDPAGKVVRFGDPNFENHSLDIKLIPGTSVLAVEDRYGITLIDSVGGKVIAQWTYNKDKRYNALMSTYSGLKVHKNGSETQIFWSAANGDSHKSFVMQGAWNGQDISIKNAFEFKPVAPSPLALPNELVINNEAGTDYLYVALNGNNQVAKINLSTQQTVYTKPTGVAPYGLALVGQHLFITNWGGAEPTDTTGRETAGVPYGKTYIDPKTGATSTGSIQVIDIASGNVLKEISVGLHPNVIIADKSNRFLYVANANSDNVSVINTATFKVIETIPVRLMQDKNGYIGDSPNALALSNDGNTLYVANGLDNAVAVVELGSTSSANGKGKTFVKGFIPTEAYPGGLLIVDKTLFVTNLEGEGSRVSTKEFKAGSQVPDDVTAYNSHHEKATVSIIPLPDDELLKIYANRVKTLNLTFRQDIAQLVPRKNIAPKPMPDRIGEPSVFKHVLYIIKENRTYDQVLGDLPQGKGMPSLCIYGDSITPNQHKLAKDFVLLDNYYASGKCSAEGHQWTDAAMVTDYVEKNVRAWFRSYPHVQEDALVYDKKGFIWNNAADHGKKVRIYGEASAPHYDEKLSWTDIYNNYKAGIPLKFYNTSTISRVRPMLSQNYPGSDELKITDQIRASAFISELKGYENQPGDELPELMVMALSTDHTQGTRPGLPKPEAMVADNDLALGRIIEAVSKSRFWKNTVIFVTEDDSQAGWDHVSAYRTTGFVVSPYSQLQKTVSTNYNQTCVVRSIEQILGIPPMNIIDATALPMFSCFSDRPTAYTYSTVPNRIPLNDINPKLAVLKGQALYFAKASSKPEFDHIDGGNDDMLNRILWYAAKGKKTYPVKLTGKADKDDDD</sequence>
<dbReference type="Gene3D" id="3.40.720.10">
    <property type="entry name" value="Alkaline Phosphatase, subunit A"/>
    <property type="match status" value="1"/>
</dbReference>
<proteinExistence type="predicted"/>
<dbReference type="PROSITE" id="PS51257">
    <property type="entry name" value="PROKAR_LIPOPROTEIN"/>
    <property type="match status" value="1"/>
</dbReference>
<dbReference type="NCBIfam" id="TIGR02276">
    <property type="entry name" value="beta_rpt_yvtn"/>
    <property type="match status" value="1"/>
</dbReference>
<dbReference type="SUPFAM" id="SSF53649">
    <property type="entry name" value="Alkaline phosphatase-like"/>
    <property type="match status" value="1"/>
</dbReference>
<dbReference type="InterPro" id="IPR007312">
    <property type="entry name" value="Phosphoesterase"/>
</dbReference>
<dbReference type="Proteomes" id="UP000321362">
    <property type="component" value="Chromosome"/>
</dbReference>
<organism evidence="3 4">
    <name type="scientific">Mucilaginibacter ginsenosidivorax</name>
    <dbReference type="NCBI Taxonomy" id="862126"/>
    <lineage>
        <taxon>Bacteria</taxon>
        <taxon>Pseudomonadati</taxon>
        <taxon>Bacteroidota</taxon>
        <taxon>Sphingobacteriia</taxon>
        <taxon>Sphingobacteriales</taxon>
        <taxon>Sphingobacteriaceae</taxon>
        <taxon>Mucilaginibacter</taxon>
    </lineage>
</organism>
<dbReference type="PANTHER" id="PTHR47197:SF3">
    <property type="entry name" value="DIHYDRO-HEME D1 DEHYDROGENASE"/>
    <property type="match status" value="1"/>
</dbReference>
<dbReference type="GO" id="GO:0016788">
    <property type="term" value="F:hydrolase activity, acting on ester bonds"/>
    <property type="evidence" value="ECO:0007669"/>
    <property type="project" value="InterPro"/>
</dbReference>
<dbReference type="KEGG" id="mgk:FSB76_04095"/>
<gene>
    <name evidence="3" type="ORF">FSB76_04095</name>
</gene>
<evidence type="ECO:0000256" key="2">
    <source>
        <dbReference type="SAM" id="SignalP"/>
    </source>
</evidence>
<dbReference type="OrthoDB" id="145213at2"/>
<dbReference type="AlphaFoldDB" id="A0A5B8VU37"/>
<dbReference type="RefSeq" id="WP_147052318.1">
    <property type="nucleotide sequence ID" value="NZ_CP042437.1"/>
</dbReference>
<accession>A0A5B8VU37</accession>
<evidence type="ECO:0000313" key="3">
    <source>
        <dbReference type="EMBL" id="QEC75164.1"/>
    </source>
</evidence>
<dbReference type="InterPro" id="IPR015943">
    <property type="entry name" value="WD40/YVTN_repeat-like_dom_sf"/>
</dbReference>
<name>A0A5B8VU37_9SPHI</name>
<dbReference type="InterPro" id="IPR017850">
    <property type="entry name" value="Alkaline_phosphatase_core_sf"/>
</dbReference>
<evidence type="ECO:0000256" key="1">
    <source>
        <dbReference type="ARBA" id="ARBA00022801"/>
    </source>
</evidence>
<dbReference type="InterPro" id="IPR011964">
    <property type="entry name" value="YVTN_b-propeller_repeat"/>
</dbReference>
<dbReference type="InterPro" id="IPR051200">
    <property type="entry name" value="Host-pathogen_enzymatic-act"/>
</dbReference>
<feature type="chain" id="PRO_5022717871" evidence="2">
    <location>
        <begin position="19"/>
        <end position="903"/>
    </location>
</feature>
<dbReference type="SUPFAM" id="SSF63825">
    <property type="entry name" value="YWTD domain"/>
    <property type="match status" value="1"/>
</dbReference>